<name>A0A656GNA9_PSEA0</name>
<dbReference type="AlphaFoldDB" id="A0A656GNA9"/>
<accession>A0A656GNA9</accession>
<organism evidence="1 2">
    <name type="scientific">Pseudomonas amygdali pv. mori str. 301020</name>
    <dbReference type="NCBI Taxonomy" id="629261"/>
    <lineage>
        <taxon>Bacteria</taxon>
        <taxon>Pseudomonadati</taxon>
        <taxon>Pseudomonadota</taxon>
        <taxon>Gammaproteobacteria</taxon>
        <taxon>Pseudomonadales</taxon>
        <taxon>Pseudomonadaceae</taxon>
        <taxon>Pseudomonas</taxon>
        <taxon>Pseudomonas amygdali</taxon>
    </lineage>
</organism>
<dbReference type="Proteomes" id="UP000003465">
    <property type="component" value="Unassembled WGS sequence"/>
</dbReference>
<evidence type="ECO:0000313" key="2">
    <source>
        <dbReference type="Proteomes" id="UP000003465"/>
    </source>
</evidence>
<proteinExistence type="predicted"/>
<comment type="caution">
    <text evidence="1">The sequence shown here is derived from an EMBL/GenBank/DDBJ whole genome shotgun (WGS) entry which is preliminary data.</text>
</comment>
<evidence type="ECO:0000313" key="1">
    <source>
        <dbReference type="EMBL" id="EGH27074.1"/>
    </source>
</evidence>
<reference evidence="1 2" key="1">
    <citation type="journal article" date="2011" name="PLoS Pathog.">
        <title>Dynamic evolution of pathogenicity revealed by sequencing and comparative genomics of 19 Pseudomonas syringae isolates.</title>
        <authorList>
            <person name="Baltrus D.A."/>
            <person name="Nishimura M.T."/>
            <person name="Romanchuk A."/>
            <person name="Chang J.H."/>
            <person name="Mukhtar M.S."/>
            <person name="Cherkis K."/>
            <person name="Roach J."/>
            <person name="Grant S.R."/>
            <person name="Jones C.D."/>
            <person name="Dangl J.L."/>
        </authorList>
    </citation>
    <scope>NUCLEOTIDE SEQUENCE [LARGE SCALE GENOMIC DNA]</scope>
    <source>
        <strain evidence="1 2">301020</strain>
    </source>
</reference>
<feature type="non-terminal residue" evidence="1">
    <location>
        <position position="33"/>
    </location>
</feature>
<sequence length="33" mass="3678">RETICCKADRVMTPSPAVQVMDHYLGDILKETG</sequence>
<feature type="non-terminal residue" evidence="1">
    <location>
        <position position="1"/>
    </location>
</feature>
<gene>
    <name evidence="1" type="ORF">PSYMO_38523</name>
</gene>
<dbReference type="EMBL" id="AEAG01003289">
    <property type="protein sequence ID" value="EGH27074.1"/>
    <property type="molecule type" value="Genomic_DNA"/>
</dbReference>
<protein>
    <submittedName>
        <fullName evidence="1">Uncharacterized protein</fullName>
    </submittedName>
</protein>